<name>A0A2C7A808_9PROT</name>
<evidence type="ECO:0000256" key="2">
    <source>
        <dbReference type="ARBA" id="ARBA00007637"/>
    </source>
</evidence>
<protein>
    <submittedName>
        <fullName evidence="5">CDP-paratose 2-epimerase</fullName>
    </submittedName>
</protein>
<comment type="similarity">
    <text evidence="2">Belongs to the NAD(P)-dependent epimerase/dehydratase family.</text>
</comment>
<keyword evidence="6" id="KW-1185">Reference proteome</keyword>
<feature type="compositionally biased region" description="Gly residues" evidence="3">
    <location>
        <begin position="1"/>
        <end position="11"/>
    </location>
</feature>
<feature type="domain" description="NAD-dependent epimerase/dehydratase" evidence="4">
    <location>
        <begin position="46"/>
        <end position="307"/>
    </location>
</feature>
<organism evidence="5 6">
    <name type="scientific">Teichococcus rhizosphaerae</name>
    <dbReference type="NCBI Taxonomy" id="1335062"/>
    <lineage>
        <taxon>Bacteria</taxon>
        <taxon>Pseudomonadati</taxon>
        <taxon>Pseudomonadota</taxon>
        <taxon>Alphaproteobacteria</taxon>
        <taxon>Acetobacterales</taxon>
        <taxon>Roseomonadaceae</taxon>
        <taxon>Roseomonas</taxon>
    </lineage>
</organism>
<dbReference type="PANTHER" id="PTHR43000">
    <property type="entry name" value="DTDP-D-GLUCOSE 4,6-DEHYDRATASE-RELATED"/>
    <property type="match status" value="1"/>
</dbReference>
<feature type="region of interest" description="Disordered" evidence="3">
    <location>
        <begin position="1"/>
        <end position="35"/>
    </location>
</feature>
<evidence type="ECO:0000313" key="6">
    <source>
        <dbReference type="Proteomes" id="UP000223527"/>
    </source>
</evidence>
<evidence type="ECO:0000256" key="1">
    <source>
        <dbReference type="ARBA" id="ARBA00005125"/>
    </source>
</evidence>
<dbReference type="Gene3D" id="3.40.50.720">
    <property type="entry name" value="NAD(P)-binding Rossmann-like Domain"/>
    <property type="match status" value="1"/>
</dbReference>
<dbReference type="Pfam" id="PF01370">
    <property type="entry name" value="Epimerase"/>
    <property type="match status" value="1"/>
</dbReference>
<evidence type="ECO:0000313" key="5">
    <source>
        <dbReference type="EMBL" id="PHK93485.1"/>
    </source>
</evidence>
<dbReference type="SUPFAM" id="SSF51735">
    <property type="entry name" value="NAD(P)-binding Rossmann-fold domains"/>
    <property type="match status" value="1"/>
</dbReference>
<reference evidence="5 6" key="1">
    <citation type="submission" date="2017-10" db="EMBL/GenBank/DDBJ databases">
        <authorList>
            <person name="Banno H."/>
            <person name="Chua N.-H."/>
        </authorList>
    </citation>
    <scope>NUCLEOTIDE SEQUENCE [LARGE SCALE GENOMIC DNA]</scope>
    <source>
        <strain evidence="5 6">YW11</strain>
    </source>
</reference>
<dbReference type="EMBL" id="PDNU01000044">
    <property type="protein sequence ID" value="PHK93485.1"/>
    <property type="molecule type" value="Genomic_DNA"/>
</dbReference>
<accession>A0A2C7A808</accession>
<dbReference type="InterPro" id="IPR036291">
    <property type="entry name" value="NAD(P)-bd_dom_sf"/>
</dbReference>
<comment type="pathway">
    <text evidence="1">Bacterial outer membrane biogenesis; LPS O-antigen biosynthesis.</text>
</comment>
<comment type="caution">
    <text evidence="5">The sequence shown here is derived from an EMBL/GenBank/DDBJ whole genome shotgun (WGS) entry which is preliminary data.</text>
</comment>
<dbReference type="OrthoDB" id="9801785at2"/>
<gene>
    <name evidence="5" type="ORF">CR162_18205</name>
</gene>
<dbReference type="AlphaFoldDB" id="A0A2C7A808"/>
<proteinExistence type="inferred from homology"/>
<evidence type="ECO:0000259" key="4">
    <source>
        <dbReference type="Pfam" id="PF01370"/>
    </source>
</evidence>
<sequence>MGRAAAGGGPRAAGPQRARDPGAGRVSGAAPLAMPALRPGERARPVLVTGGAGFIGSNLADRLLRDGHEVLVFDALARPGVAANLEWLKQQHGARMIPMVADLRDDAAVREAARDAQAVFHLAAQVAVTTSLHDPREDFDVNLRGTFTLLEALRQRGEKVPLIFASTNKVYGNLPDIALERSGEAYVPVDPAIRERGIGEQRPLDFHTPYGCSKGAAEQYVLDYARSFGLPGAVLRMSCIYGERQMGTEDQGWVAHFLIRALRREPITIFGDGCQVRDLLQVQDAVDAYIAAWRRIGEVRGEAFNLGGGPGNAVSLRQVIAAIEAQLGHPVETVYGDWRAGDQRYYVSDTRRVTERLGLGAPTPWRQGLAALARWLDGRQRGAALDVVSAAQ</sequence>
<dbReference type="InterPro" id="IPR001509">
    <property type="entry name" value="Epimerase_deHydtase"/>
</dbReference>
<dbReference type="Proteomes" id="UP000223527">
    <property type="component" value="Unassembled WGS sequence"/>
</dbReference>
<evidence type="ECO:0000256" key="3">
    <source>
        <dbReference type="SAM" id="MobiDB-lite"/>
    </source>
</evidence>